<dbReference type="PROSITE" id="PS01218">
    <property type="entry name" value="TATC"/>
    <property type="match status" value="1"/>
</dbReference>
<feature type="transmembrane region" description="Helical" evidence="5">
    <location>
        <begin position="26"/>
        <end position="48"/>
    </location>
</feature>
<dbReference type="Pfam" id="PF00902">
    <property type="entry name" value="TatC"/>
    <property type="match status" value="1"/>
</dbReference>
<feature type="transmembrane region" description="Helical" evidence="5">
    <location>
        <begin position="195"/>
        <end position="212"/>
    </location>
</feature>
<keyword evidence="3 5" id="KW-1133">Transmembrane helix</keyword>
<dbReference type="PANTHER" id="PTHR30371">
    <property type="entry name" value="SEC-INDEPENDENT PROTEIN TRANSLOCASE PROTEIN TATC"/>
    <property type="match status" value="1"/>
</dbReference>
<keyword evidence="4 5" id="KW-0472">Membrane</keyword>
<evidence type="ECO:0000313" key="6">
    <source>
        <dbReference type="EMBL" id="MBP1967921.1"/>
    </source>
</evidence>
<keyword evidence="2 5" id="KW-0812">Transmembrane</keyword>
<protein>
    <recommendedName>
        <fullName evidence="5">Sec-independent protein translocase protein TatC</fullName>
    </recommendedName>
</protein>
<proteinExistence type="inferred from homology"/>
<keyword evidence="5" id="KW-0811">Translocation</keyword>
<evidence type="ECO:0000256" key="5">
    <source>
        <dbReference type="HAMAP-Rule" id="MF_00902"/>
    </source>
</evidence>
<evidence type="ECO:0000256" key="3">
    <source>
        <dbReference type="ARBA" id="ARBA00022989"/>
    </source>
</evidence>
<keyword evidence="5" id="KW-0813">Transport</keyword>
<feature type="transmembrane region" description="Helical" evidence="5">
    <location>
        <begin position="218"/>
        <end position="237"/>
    </location>
</feature>
<comment type="caution">
    <text evidence="6">The sequence shown here is derived from an EMBL/GenBank/DDBJ whole genome shotgun (WGS) entry which is preliminary data.</text>
</comment>
<feature type="transmembrane region" description="Helical" evidence="5">
    <location>
        <begin position="68"/>
        <end position="95"/>
    </location>
</feature>
<organism evidence="6 7">
    <name type="scientific">Virgibacillus natechei</name>
    <dbReference type="NCBI Taxonomy" id="1216297"/>
    <lineage>
        <taxon>Bacteria</taxon>
        <taxon>Bacillati</taxon>
        <taxon>Bacillota</taxon>
        <taxon>Bacilli</taxon>
        <taxon>Bacillales</taxon>
        <taxon>Bacillaceae</taxon>
        <taxon>Virgibacillus</taxon>
    </lineage>
</organism>
<comment type="subunit">
    <text evidence="5">Forms a complex with TatA.</text>
</comment>
<evidence type="ECO:0000256" key="1">
    <source>
        <dbReference type="ARBA" id="ARBA00004141"/>
    </source>
</evidence>
<feature type="transmembrane region" description="Helical" evidence="5">
    <location>
        <begin position="107"/>
        <end position="134"/>
    </location>
</feature>
<sequence length="254" mass="29459">MVDDNIQSSDKEMNLTGHLSELRNRLIVTAVFFVAFFIVGFIFVQDIYWFFVNDLDFELHVISPGEIIWIYFSMAGIVAIAGTIPLLFYQVWAFIKPGLTSKERKASLAYIPATFLLFLAGLVFGYFMFIQLILPFLLSLNDGMFNEMFTIERYFGFLFRVTLPFAVLFEIPIITMFLTTIGILSPDFMRKNRKYAYLLLVIVGTIVTPPDFILQIVIAIPLLFLYEISIYLSSVVYRKKLKKQQEFMESDRVE</sequence>
<keyword evidence="5" id="KW-0653">Protein transport</keyword>
<dbReference type="PRINTS" id="PR01840">
    <property type="entry name" value="TATCFAMILY"/>
</dbReference>
<reference evidence="6 7" key="1">
    <citation type="submission" date="2021-03" db="EMBL/GenBank/DDBJ databases">
        <title>Genomic Encyclopedia of Type Strains, Phase IV (KMG-IV): sequencing the most valuable type-strain genomes for metagenomic binning, comparative biology and taxonomic classification.</title>
        <authorList>
            <person name="Goeker M."/>
        </authorList>
    </citation>
    <scope>NUCLEOTIDE SEQUENCE [LARGE SCALE GENOMIC DNA]</scope>
    <source>
        <strain evidence="6 7">DSM 25609</strain>
    </source>
</reference>
<feature type="transmembrane region" description="Helical" evidence="5">
    <location>
        <begin position="154"/>
        <end position="183"/>
    </location>
</feature>
<dbReference type="InterPro" id="IPR019820">
    <property type="entry name" value="Sec-indep_translocase_CS"/>
</dbReference>
<evidence type="ECO:0000256" key="2">
    <source>
        <dbReference type="ARBA" id="ARBA00022692"/>
    </source>
</evidence>
<dbReference type="EMBL" id="JAGGKX010000001">
    <property type="protein sequence ID" value="MBP1967921.1"/>
    <property type="molecule type" value="Genomic_DNA"/>
</dbReference>
<gene>
    <name evidence="5" type="primary">tatC</name>
    <name evidence="6" type="ORF">J2Z83_000013</name>
</gene>
<keyword evidence="5" id="KW-1003">Cell membrane</keyword>
<keyword evidence="7" id="KW-1185">Reference proteome</keyword>
<dbReference type="RefSeq" id="WP_209461174.1">
    <property type="nucleotide sequence ID" value="NZ_CP110224.1"/>
</dbReference>
<comment type="similarity">
    <text evidence="5">Belongs to the TatC family.</text>
</comment>
<evidence type="ECO:0000313" key="7">
    <source>
        <dbReference type="Proteomes" id="UP001519345"/>
    </source>
</evidence>
<dbReference type="Proteomes" id="UP001519345">
    <property type="component" value="Unassembled WGS sequence"/>
</dbReference>
<dbReference type="PANTHER" id="PTHR30371:SF4">
    <property type="entry name" value="SEC-INDEPENDENT PROTEIN TRANSLOCASE PROTEIN TATCD"/>
    <property type="match status" value="1"/>
</dbReference>
<dbReference type="NCBIfam" id="TIGR00945">
    <property type="entry name" value="tatC"/>
    <property type="match status" value="1"/>
</dbReference>
<name>A0ABS4IAG0_9BACI</name>
<comment type="subcellular location">
    <subcellularLocation>
        <location evidence="5">Cell membrane</location>
        <topology evidence="5">Multi-pass membrane protein</topology>
    </subcellularLocation>
    <subcellularLocation>
        <location evidence="1">Membrane</location>
        <topology evidence="1">Multi-pass membrane protein</topology>
    </subcellularLocation>
</comment>
<comment type="function">
    <text evidence="5">Part of the twin-arginine translocation (Tat) system that transports large folded proteins containing a characteristic twin-arginine motif in their signal peptide across membranes.</text>
</comment>
<evidence type="ECO:0000256" key="4">
    <source>
        <dbReference type="ARBA" id="ARBA00023136"/>
    </source>
</evidence>
<dbReference type="HAMAP" id="MF_00902">
    <property type="entry name" value="TatC"/>
    <property type="match status" value="1"/>
</dbReference>
<dbReference type="InterPro" id="IPR002033">
    <property type="entry name" value="TatC"/>
</dbReference>
<accession>A0ABS4IAG0</accession>